<dbReference type="AlphaFoldDB" id="A0A420YBZ5"/>
<gene>
    <name evidence="4" type="ORF">DL546_002814</name>
</gene>
<dbReference type="PANTHER" id="PTHR31962:SF4">
    <property type="entry name" value="PRIMARY COMPONENT OF EISOSOMES (EUROFUNG)"/>
    <property type="match status" value="1"/>
</dbReference>
<evidence type="ECO:0000256" key="1">
    <source>
        <dbReference type="ARBA" id="ARBA00022553"/>
    </source>
</evidence>
<accession>A0A420YBZ5</accession>
<organism evidence="4 5">
    <name type="scientific">Coniochaeta pulveracea</name>
    <dbReference type="NCBI Taxonomy" id="177199"/>
    <lineage>
        <taxon>Eukaryota</taxon>
        <taxon>Fungi</taxon>
        <taxon>Dikarya</taxon>
        <taxon>Ascomycota</taxon>
        <taxon>Pezizomycotina</taxon>
        <taxon>Sordariomycetes</taxon>
        <taxon>Sordariomycetidae</taxon>
        <taxon>Coniochaetales</taxon>
        <taxon>Coniochaetaceae</taxon>
        <taxon>Coniochaeta</taxon>
    </lineage>
</organism>
<comment type="caution">
    <text evidence="4">The sequence shown here is derived from an EMBL/GenBank/DDBJ whole genome shotgun (WGS) entry which is preliminary data.</text>
</comment>
<dbReference type="Pfam" id="PF13805">
    <property type="entry name" value="Pil1"/>
    <property type="match status" value="1"/>
</dbReference>
<proteinExistence type="predicted"/>
<feature type="compositionally biased region" description="Polar residues" evidence="3">
    <location>
        <begin position="291"/>
        <end position="307"/>
    </location>
</feature>
<evidence type="ECO:0000313" key="4">
    <source>
        <dbReference type="EMBL" id="RKU45240.1"/>
    </source>
</evidence>
<feature type="region of interest" description="Disordered" evidence="3">
    <location>
        <begin position="254"/>
        <end position="353"/>
    </location>
</feature>
<protein>
    <recommendedName>
        <fullName evidence="6">Eisosome core component</fullName>
    </recommendedName>
</protein>
<name>A0A420YBZ5_9PEZI</name>
<sequence length="353" mass="38786">MNRSLSIRNRNNAAASSTNSSRAKFSFASLRGQVQPELSRKLYRLIKSENNLISAYETAGRERVSIATQLSQWGEETGDDSISDISDKVGVVLSEIGEQEDTYAHALDDSRGILKTIRNIEKSVQPSRDNKAKIADEIAKLKLKEPESTKLVVLEQELVRAEAENLVAEAQLTNVTRQKLKESYNAEFLATIERAEKQIILARHGMRLLKLLDDTPVVPGDVRPAYEGGAQARQILNDAEDDLRDWRPDIYEDDATATRQQQSSPGIGADGFASRASQEQDVEYAKENTRPETTTQGEHRVPSQTTPEAAREGGSIGLSGSAESDVQQVPQSSSSSEQRETLVGKGLELPAAH</sequence>
<dbReference type="GO" id="GO:0036286">
    <property type="term" value="C:eisosome filament"/>
    <property type="evidence" value="ECO:0007669"/>
    <property type="project" value="TreeGrafter"/>
</dbReference>
<dbReference type="Gene3D" id="1.20.1270.60">
    <property type="entry name" value="Arfaptin homology (AH) domain/BAR domain"/>
    <property type="match status" value="1"/>
</dbReference>
<feature type="coiled-coil region" evidence="2">
    <location>
        <begin position="151"/>
        <end position="178"/>
    </location>
</feature>
<dbReference type="EMBL" id="QVQW01000022">
    <property type="protein sequence ID" value="RKU45240.1"/>
    <property type="molecule type" value="Genomic_DNA"/>
</dbReference>
<evidence type="ECO:0008006" key="6">
    <source>
        <dbReference type="Google" id="ProtNLM"/>
    </source>
</evidence>
<evidence type="ECO:0000313" key="5">
    <source>
        <dbReference type="Proteomes" id="UP000275385"/>
    </source>
</evidence>
<dbReference type="STRING" id="177199.A0A420YBZ5"/>
<dbReference type="PANTHER" id="PTHR31962">
    <property type="entry name" value="SPHINGOLIPID LONG CHAIN BASE-RESPONSIVE PROTEIN PIL1"/>
    <property type="match status" value="1"/>
</dbReference>
<dbReference type="FunFam" id="1.20.1270.60:FF:000005">
    <property type="entry name" value="Sphingolipid long chain base-responsive pil1"/>
    <property type="match status" value="1"/>
</dbReference>
<dbReference type="InterPro" id="IPR027267">
    <property type="entry name" value="AH/BAR_dom_sf"/>
</dbReference>
<dbReference type="GO" id="GO:0070941">
    <property type="term" value="P:eisosome assembly"/>
    <property type="evidence" value="ECO:0007669"/>
    <property type="project" value="TreeGrafter"/>
</dbReference>
<feature type="compositionally biased region" description="Low complexity" evidence="3">
    <location>
        <begin position="323"/>
        <end position="336"/>
    </location>
</feature>
<evidence type="ECO:0000256" key="2">
    <source>
        <dbReference type="SAM" id="Coils"/>
    </source>
</evidence>
<dbReference type="GO" id="GO:0006897">
    <property type="term" value="P:endocytosis"/>
    <property type="evidence" value="ECO:0007669"/>
    <property type="project" value="TreeGrafter"/>
</dbReference>
<dbReference type="Proteomes" id="UP000275385">
    <property type="component" value="Unassembled WGS sequence"/>
</dbReference>
<evidence type="ECO:0000256" key="3">
    <source>
        <dbReference type="SAM" id="MobiDB-lite"/>
    </source>
</evidence>
<keyword evidence="2" id="KW-0175">Coiled coil</keyword>
<dbReference type="GO" id="GO:0005886">
    <property type="term" value="C:plasma membrane"/>
    <property type="evidence" value="ECO:0007669"/>
    <property type="project" value="TreeGrafter"/>
</dbReference>
<keyword evidence="5" id="KW-1185">Reference proteome</keyword>
<dbReference type="InterPro" id="IPR028245">
    <property type="entry name" value="PIL1/LSP1"/>
</dbReference>
<reference evidence="4 5" key="1">
    <citation type="submission" date="2018-08" db="EMBL/GenBank/DDBJ databases">
        <title>Draft genome of the lignicolous fungus Coniochaeta pulveracea.</title>
        <authorList>
            <person name="Borstlap C.J."/>
            <person name="De Witt R.N."/>
            <person name="Botha A."/>
            <person name="Volschenk H."/>
        </authorList>
    </citation>
    <scope>NUCLEOTIDE SEQUENCE [LARGE SCALE GENOMIC DNA]</scope>
    <source>
        <strain evidence="4 5">CAB683</strain>
    </source>
</reference>
<dbReference type="GO" id="GO:0008289">
    <property type="term" value="F:lipid binding"/>
    <property type="evidence" value="ECO:0007669"/>
    <property type="project" value="TreeGrafter"/>
</dbReference>
<keyword evidence="1" id="KW-0597">Phosphoprotein</keyword>